<dbReference type="Pfam" id="PF12833">
    <property type="entry name" value="HTH_18"/>
    <property type="match status" value="1"/>
</dbReference>
<dbReference type="GO" id="GO:0043565">
    <property type="term" value="F:sequence-specific DNA binding"/>
    <property type="evidence" value="ECO:0007669"/>
    <property type="project" value="InterPro"/>
</dbReference>
<evidence type="ECO:0000256" key="1">
    <source>
        <dbReference type="ARBA" id="ARBA00023015"/>
    </source>
</evidence>
<dbReference type="InterPro" id="IPR018062">
    <property type="entry name" value="HTH_AraC-typ_CS"/>
</dbReference>
<dbReference type="SMART" id="SM00342">
    <property type="entry name" value="HTH_ARAC"/>
    <property type="match status" value="1"/>
</dbReference>
<dbReference type="InterPro" id="IPR018060">
    <property type="entry name" value="HTH_AraC"/>
</dbReference>
<organism evidence="5 6">
    <name type="scientific">Candidatus Pantoea deserta</name>
    <dbReference type="NCBI Taxonomy" id="1869313"/>
    <lineage>
        <taxon>Bacteria</taxon>
        <taxon>Pseudomonadati</taxon>
        <taxon>Pseudomonadota</taxon>
        <taxon>Gammaproteobacteria</taxon>
        <taxon>Enterobacterales</taxon>
        <taxon>Erwiniaceae</taxon>
        <taxon>Pantoea</taxon>
    </lineage>
</organism>
<evidence type="ECO:0000259" key="4">
    <source>
        <dbReference type="PROSITE" id="PS01124"/>
    </source>
</evidence>
<dbReference type="InterPro" id="IPR020449">
    <property type="entry name" value="Tscrpt_reg_AraC-type_HTH"/>
</dbReference>
<comment type="caution">
    <text evidence="5">The sequence shown here is derived from an EMBL/GenBank/DDBJ whole genome shotgun (WGS) entry which is preliminary data.</text>
</comment>
<protein>
    <submittedName>
        <fullName evidence="5">Helix-turn-helix domain-containing protein</fullName>
    </submittedName>
</protein>
<dbReference type="PANTHER" id="PTHR47504">
    <property type="entry name" value="RIGHT ORIGIN-BINDING PROTEIN"/>
    <property type="match status" value="1"/>
</dbReference>
<keyword evidence="6" id="KW-1185">Reference proteome</keyword>
<evidence type="ECO:0000313" key="5">
    <source>
        <dbReference type="EMBL" id="RPD95910.1"/>
    </source>
</evidence>
<dbReference type="PROSITE" id="PS00041">
    <property type="entry name" value="HTH_ARAC_FAMILY_1"/>
    <property type="match status" value="1"/>
</dbReference>
<name>A0A3N4NUQ6_9GAMM</name>
<dbReference type="GO" id="GO:0003700">
    <property type="term" value="F:DNA-binding transcription factor activity"/>
    <property type="evidence" value="ECO:0007669"/>
    <property type="project" value="InterPro"/>
</dbReference>
<dbReference type="Proteomes" id="UP000281332">
    <property type="component" value="Unassembled WGS sequence"/>
</dbReference>
<sequence>MNLQKRIIEDLITWIDQNLDRKICLEEIAHRVGYSRWHLHRVFKAYTRQNLGSYIRNRRLEAAKKDLIAKNEPILDVCVKYGFESQQEFTRAFSRRYSMPPGAYRKQFRLSA</sequence>
<proteinExistence type="predicted"/>
<keyword evidence="3" id="KW-0804">Transcription</keyword>
<dbReference type="SUPFAM" id="SSF46689">
    <property type="entry name" value="Homeodomain-like"/>
    <property type="match status" value="2"/>
</dbReference>
<dbReference type="PROSITE" id="PS01124">
    <property type="entry name" value="HTH_ARAC_FAMILY_2"/>
    <property type="match status" value="1"/>
</dbReference>
<gene>
    <name evidence="5" type="ORF">BBB56_19915</name>
</gene>
<evidence type="ECO:0000313" key="6">
    <source>
        <dbReference type="Proteomes" id="UP000281332"/>
    </source>
</evidence>
<dbReference type="Gene3D" id="1.10.10.60">
    <property type="entry name" value="Homeodomain-like"/>
    <property type="match status" value="2"/>
</dbReference>
<dbReference type="InterPro" id="IPR009057">
    <property type="entry name" value="Homeodomain-like_sf"/>
</dbReference>
<dbReference type="PRINTS" id="PR00032">
    <property type="entry name" value="HTHARAC"/>
</dbReference>
<feature type="domain" description="HTH araC/xylS-type" evidence="4">
    <location>
        <begin position="9"/>
        <end position="107"/>
    </location>
</feature>
<dbReference type="EMBL" id="RMVG01000020">
    <property type="protein sequence ID" value="RPD95910.1"/>
    <property type="molecule type" value="Genomic_DNA"/>
</dbReference>
<dbReference type="InterPro" id="IPR050959">
    <property type="entry name" value="MarA-like"/>
</dbReference>
<dbReference type="AlphaFoldDB" id="A0A3N4NUQ6"/>
<keyword evidence="1" id="KW-0805">Transcription regulation</keyword>
<dbReference type="PANTHER" id="PTHR47504:SF2">
    <property type="entry name" value="REGULATORY PROTEIN SOXS"/>
    <property type="match status" value="1"/>
</dbReference>
<keyword evidence="2" id="KW-0238">DNA-binding</keyword>
<evidence type="ECO:0000256" key="2">
    <source>
        <dbReference type="ARBA" id="ARBA00023125"/>
    </source>
</evidence>
<evidence type="ECO:0000256" key="3">
    <source>
        <dbReference type="ARBA" id="ARBA00023163"/>
    </source>
</evidence>
<reference evidence="5 6" key="1">
    <citation type="submission" date="2018-11" db="EMBL/GenBank/DDBJ databases">
        <title>Whole genome sequencing of Pantoea sp. RIT388.</title>
        <authorList>
            <person name="Gan H.M."/>
            <person name="Hudson A.O."/>
        </authorList>
    </citation>
    <scope>NUCLEOTIDE SEQUENCE [LARGE SCALE GENOMIC DNA]</scope>
    <source>
        <strain evidence="5 6">RIT388</strain>
    </source>
</reference>
<accession>A0A3N4NUQ6</accession>